<evidence type="ECO:0000313" key="6">
    <source>
        <dbReference type="Proteomes" id="UP001519272"/>
    </source>
</evidence>
<dbReference type="PANTHER" id="PTHR42781:SF8">
    <property type="entry name" value="BICARBONATE TRANSPORT ATP-BINDING PROTEIN CMPC"/>
    <property type="match status" value="1"/>
</dbReference>
<dbReference type="InterPro" id="IPR003593">
    <property type="entry name" value="AAA+_ATPase"/>
</dbReference>
<dbReference type="SMART" id="SM00382">
    <property type="entry name" value="AAA"/>
    <property type="match status" value="1"/>
</dbReference>
<dbReference type="PROSITE" id="PS50893">
    <property type="entry name" value="ABC_TRANSPORTER_2"/>
    <property type="match status" value="1"/>
</dbReference>
<evidence type="ECO:0000313" key="5">
    <source>
        <dbReference type="EMBL" id="MBP1905068.1"/>
    </source>
</evidence>
<dbReference type="InterPro" id="IPR027417">
    <property type="entry name" value="P-loop_NTPase"/>
</dbReference>
<keyword evidence="3 5" id="KW-0067">ATP-binding</keyword>
<accession>A0ABS4FRU3</accession>
<proteinExistence type="predicted"/>
<evidence type="ECO:0000256" key="3">
    <source>
        <dbReference type="ARBA" id="ARBA00022840"/>
    </source>
</evidence>
<dbReference type="InterPro" id="IPR003439">
    <property type="entry name" value="ABC_transporter-like_ATP-bd"/>
</dbReference>
<dbReference type="Pfam" id="PF00005">
    <property type="entry name" value="ABC_tran"/>
    <property type="match status" value="1"/>
</dbReference>
<dbReference type="Proteomes" id="UP001519272">
    <property type="component" value="Unassembled WGS sequence"/>
</dbReference>
<reference evidence="5 6" key="1">
    <citation type="submission" date="2021-03" db="EMBL/GenBank/DDBJ databases">
        <title>Genomic Encyclopedia of Type Strains, Phase IV (KMG-IV): sequencing the most valuable type-strain genomes for metagenomic binning, comparative biology and taxonomic classification.</title>
        <authorList>
            <person name="Goeker M."/>
        </authorList>
    </citation>
    <scope>NUCLEOTIDE SEQUENCE [LARGE SCALE GENOMIC DNA]</scope>
    <source>
        <strain evidence="5 6">DSM 14349</strain>
    </source>
</reference>
<keyword evidence="1" id="KW-0813">Transport</keyword>
<protein>
    <submittedName>
        <fullName evidence="5">NitT/TauT family transport system ATP-binding protein</fullName>
    </submittedName>
</protein>
<dbReference type="GO" id="GO:0005524">
    <property type="term" value="F:ATP binding"/>
    <property type="evidence" value="ECO:0007669"/>
    <property type="project" value="UniProtKB-KW"/>
</dbReference>
<dbReference type="EMBL" id="JAGGKG010000006">
    <property type="protein sequence ID" value="MBP1905068.1"/>
    <property type="molecule type" value="Genomic_DNA"/>
</dbReference>
<evidence type="ECO:0000256" key="2">
    <source>
        <dbReference type="ARBA" id="ARBA00022741"/>
    </source>
</evidence>
<comment type="caution">
    <text evidence="5">The sequence shown here is derived from an EMBL/GenBank/DDBJ whole genome shotgun (WGS) entry which is preliminary data.</text>
</comment>
<dbReference type="SUPFAM" id="SSF52540">
    <property type="entry name" value="P-loop containing nucleoside triphosphate hydrolases"/>
    <property type="match status" value="1"/>
</dbReference>
<sequence>MLHSTNKNLIKSSGLQIADVSVRYVSGELALNGIDLNVPEHQIYTLLGPSGCGKSTLLRSVAGLIQPTQGEILYNNSQLQKNQDTLIGFVPQNYGLLPWKTVHSNIMTALKISRRDLTREEQHAQSQLWLTAMGIANLAHKFPLAISGGQQQRVALARTFAIQPQIMLLDEPFSALDAITREEIQHIFLQNWATHPTTTLFVTHDVDEAIVLGQKIVIMPANKDDALTMIDNPVFPVPYNSKREHPLFFEQMKAIRKVMQEKW</sequence>
<dbReference type="Gene3D" id="3.40.50.300">
    <property type="entry name" value="P-loop containing nucleotide triphosphate hydrolases"/>
    <property type="match status" value="1"/>
</dbReference>
<keyword evidence="2" id="KW-0547">Nucleotide-binding</keyword>
<dbReference type="InterPro" id="IPR017871">
    <property type="entry name" value="ABC_transporter-like_CS"/>
</dbReference>
<gene>
    <name evidence="5" type="ORF">J2Z32_001693</name>
</gene>
<feature type="domain" description="ABC transporter" evidence="4">
    <location>
        <begin position="15"/>
        <end position="246"/>
    </location>
</feature>
<dbReference type="PANTHER" id="PTHR42781">
    <property type="entry name" value="SPERMIDINE/PUTRESCINE IMPORT ATP-BINDING PROTEIN POTA"/>
    <property type="match status" value="1"/>
</dbReference>
<dbReference type="RefSeq" id="WP_210088705.1">
    <property type="nucleotide sequence ID" value="NZ_JAGGKG010000006.1"/>
</dbReference>
<dbReference type="InterPro" id="IPR050093">
    <property type="entry name" value="ABC_SmlMolc_Importer"/>
</dbReference>
<evidence type="ECO:0000256" key="1">
    <source>
        <dbReference type="ARBA" id="ARBA00022448"/>
    </source>
</evidence>
<keyword evidence="6" id="KW-1185">Reference proteome</keyword>
<dbReference type="PROSITE" id="PS00211">
    <property type="entry name" value="ABC_TRANSPORTER_1"/>
    <property type="match status" value="1"/>
</dbReference>
<name>A0ABS4FRU3_9BACL</name>
<evidence type="ECO:0000259" key="4">
    <source>
        <dbReference type="PROSITE" id="PS50893"/>
    </source>
</evidence>
<organism evidence="5 6">
    <name type="scientific">Paenibacillus turicensis</name>
    <dbReference type="NCBI Taxonomy" id="160487"/>
    <lineage>
        <taxon>Bacteria</taxon>
        <taxon>Bacillati</taxon>
        <taxon>Bacillota</taxon>
        <taxon>Bacilli</taxon>
        <taxon>Bacillales</taxon>
        <taxon>Paenibacillaceae</taxon>
        <taxon>Paenibacillus</taxon>
    </lineage>
</organism>